<dbReference type="PROSITE" id="PS50883">
    <property type="entry name" value="EAL"/>
    <property type="match status" value="1"/>
</dbReference>
<dbReference type="NCBIfam" id="TIGR00229">
    <property type="entry name" value="sensory_box"/>
    <property type="match status" value="1"/>
</dbReference>
<keyword evidence="6" id="KW-0812">Transmembrane</keyword>
<dbReference type="GO" id="GO:0005886">
    <property type="term" value="C:plasma membrane"/>
    <property type="evidence" value="ECO:0007669"/>
    <property type="project" value="UniProtKB-SubCell"/>
</dbReference>
<dbReference type="EMBL" id="VIKR01000002">
    <property type="protein sequence ID" value="TQV75548.1"/>
    <property type="molecule type" value="Genomic_DNA"/>
</dbReference>
<feature type="domain" description="PAS" evidence="11">
    <location>
        <begin position="135"/>
        <end position="207"/>
    </location>
</feature>
<evidence type="ECO:0000256" key="2">
    <source>
        <dbReference type="ARBA" id="ARBA00004429"/>
    </source>
</evidence>
<dbReference type="InterPro" id="IPR000160">
    <property type="entry name" value="GGDEF_dom"/>
</dbReference>
<feature type="domain" description="EAL" evidence="13">
    <location>
        <begin position="441"/>
        <end position="695"/>
    </location>
</feature>
<evidence type="ECO:0000259" key="12">
    <source>
        <dbReference type="PROSITE" id="PS50113"/>
    </source>
</evidence>
<dbReference type="Gene3D" id="3.20.20.450">
    <property type="entry name" value="EAL domain"/>
    <property type="match status" value="1"/>
</dbReference>
<dbReference type="InterPro" id="IPR035919">
    <property type="entry name" value="EAL_sf"/>
</dbReference>
<comment type="caution">
    <text evidence="15">The sequence shown here is derived from an EMBL/GenBank/DDBJ whole genome shotgun (WGS) entry which is preliminary data.</text>
</comment>
<dbReference type="PANTHER" id="PTHR44757">
    <property type="entry name" value="DIGUANYLATE CYCLASE DGCP"/>
    <property type="match status" value="1"/>
</dbReference>
<organism evidence="15 16">
    <name type="scientific">Aliikangiella marina</name>
    <dbReference type="NCBI Taxonomy" id="1712262"/>
    <lineage>
        <taxon>Bacteria</taxon>
        <taxon>Pseudomonadati</taxon>
        <taxon>Pseudomonadota</taxon>
        <taxon>Gammaproteobacteria</taxon>
        <taxon>Oceanospirillales</taxon>
        <taxon>Pleioneaceae</taxon>
        <taxon>Aliikangiella</taxon>
    </lineage>
</organism>
<reference evidence="15 16" key="1">
    <citation type="submission" date="2019-06" db="EMBL/GenBank/DDBJ databases">
        <title>Draft genome of Aliikangiella marina GYP-15.</title>
        <authorList>
            <person name="Wang G."/>
        </authorList>
    </citation>
    <scope>NUCLEOTIDE SEQUENCE [LARGE SCALE GENOMIC DNA]</scope>
    <source>
        <strain evidence="15 16">GYP-15</strain>
    </source>
</reference>
<keyword evidence="7" id="KW-0677">Repeat</keyword>
<keyword evidence="10" id="KW-0472">Membrane</keyword>
<evidence type="ECO:0000259" key="14">
    <source>
        <dbReference type="PROSITE" id="PS50887"/>
    </source>
</evidence>
<dbReference type="CDD" id="cd01949">
    <property type="entry name" value="GGDEF"/>
    <property type="match status" value="1"/>
</dbReference>
<gene>
    <name evidence="15" type="ORF">FLL45_11575</name>
</gene>
<evidence type="ECO:0000259" key="11">
    <source>
        <dbReference type="PROSITE" id="PS50112"/>
    </source>
</evidence>
<evidence type="ECO:0000256" key="9">
    <source>
        <dbReference type="ARBA" id="ARBA00022989"/>
    </source>
</evidence>
<dbReference type="OrthoDB" id="9816034at2"/>
<dbReference type="PROSITE" id="PS50113">
    <property type="entry name" value="PAC"/>
    <property type="match status" value="1"/>
</dbReference>
<evidence type="ECO:0000313" key="16">
    <source>
        <dbReference type="Proteomes" id="UP000317839"/>
    </source>
</evidence>
<feature type="domain" description="PAC" evidence="12">
    <location>
        <begin position="210"/>
        <end position="262"/>
    </location>
</feature>
<evidence type="ECO:0000259" key="13">
    <source>
        <dbReference type="PROSITE" id="PS50883"/>
    </source>
</evidence>
<dbReference type="Proteomes" id="UP000317839">
    <property type="component" value="Unassembled WGS sequence"/>
</dbReference>
<evidence type="ECO:0000256" key="10">
    <source>
        <dbReference type="ARBA" id="ARBA00023136"/>
    </source>
</evidence>
<dbReference type="InterPro" id="IPR000014">
    <property type="entry name" value="PAS"/>
</dbReference>
<dbReference type="SUPFAM" id="SSF141868">
    <property type="entry name" value="EAL domain-like"/>
    <property type="match status" value="1"/>
</dbReference>
<dbReference type="GO" id="GO:0016740">
    <property type="term" value="F:transferase activity"/>
    <property type="evidence" value="ECO:0007669"/>
    <property type="project" value="UniProtKB-KW"/>
</dbReference>
<dbReference type="InterPro" id="IPR029787">
    <property type="entry name" value="Nucleotide_cyclase"/>
</dbReference>
<dbReference type="SMART" id="SM00086">
    <property type="entry name" value="PAC"/>
    <property type="match status" value="1"/>
</dbReference>
<dbReference type="RefSeq" id="WP_142942162.1">
    <property type="nucleotide sequence ID" value="NZ_VIKR01000002.1"/>
</dbReference>
<dbReference type="Pfam" id="PF00990">
    <property type="entry name" value="GGDEF"/>
    <property type="match status" value="1"/>
</dbReference>
<sequence length="698" mass="78437">MSQSPNINLFSSVVEHSTAHIAVINESGTIVYANEAWVKFGLENDAPTSDWIGVNYLSVCRKASNDGDAQCTNILASLELMLNGQGSFPPLEYPCHSPFETRWFLMRAVPIVIENQRYVCIYHERFVGDTELRASKKRLAIAADAGQIGIWELDLKSDTLIWDQWMYRIYGVDEANFVGAYETWVKGVHHEDIGRAEEELKLAINDRIPFDSEFRVVRPNGDIRHVLAKAQIFFDDLGKATQMIGVNIDITERKQAEEKARNLALYDQLTGIPNRTLIQDRLSQLLAASSRTQHFGALLFLDMDHFKLVNDTAGHDVGDELIIQVANRLQTALRESDTIGRFGGDEFIIILSNLSTKETQAVLMARRLCKKLLALLEKPFELSIGLQQIGISIGVTLFRGADKDPSSILRQADLAMYKAKGSGRNTLHFFDPQMQKDLQRRVTVEKVLSNSLNNHEFSVYFQPQIKVDNSIEGAEALIRWKSQALGDISPGEFIPIAEESGMIIEIGKWVLHEACSALEEWSSLGIGNDFKLAVNISANQLFSEEFVTDVQSIISQYSINPRQIKLELTESLLVKNISEAKSKMNQLKEFGISFSLDDFGTGYSSLAYLQRLPLDQLKIDQSFVRDLLDDKNDAEIAKTVVALANSLGLAVIAEGVESEMQRDRLVEFGCHSFQGFLYSPAIDREKFKHFLLDSLKKK</sequence>
<dbReference type="InterPro" id="IPR035965">
    <property type="entry name" value="PAS-like_dom_sf"/>
</dbReference>
<dbReference type="CDD" id="cd00130">
    <property type="entry name" value="PAS"/>
    <property type="match status" value="1"/>
</dbReference>
<evidence type="ECO:0000313" key="15">
    <source>
        <dbReference type="EMBL" id="TQV75548.1"/>
    </source>
</evidence>
<dbReference type="FunFam" id="3.30.70.270:FF:000001">
    <property type="entry name" value="Diguanylate cyclase domain protein"/>
    <property type="match status" value="1"/>
</dbReference>
<keyword evidence="4" id="KW-0997">Cell inner membrane</keyword>
<dbReference type="InterPro" id="IPR013655">
    <property type="entry name" value="PAS_fold_3"/>
</dbReference>
<dbReference type="InterPro" id="IPR043128">
    <property type="entry name" value="Rev_trsase/Diguanyl_cyclase"/>
</dbReference>
<keyword evidence="9" id="KW-1133">Transmembrane helix</keyword>
<dbReference type="Pfam" id="PF08447">
    <property type="entry name" value="PAS_3"/>
    <property type="match status" value="1"/>
</dbReference>
<dbReference type="PROSITE" id="PS50112">
    <property type="entry name" value="PAS"/>
    <property type="match status" value="1"/>
</dbReference>
<name>A0A545TE99_9GAMM</name>
<accession>A0A545TE99</accession>
<dbReference type="Gene3D" id="3.30.450.20">
    <property type="entry name" value="PAS domain"/>
    <property type="match status" value="2"/>
</dbReference>
<dbReference type="SUPFAM" id="SSF55073">
    <property type="entry name" value="Nucleotide cyclase"/>
    <property type="match status" value="1"/>
</dbReference>
<evidence type="ECO:0000256" key="1">
    <source>
        <dbReference type="ARBA" id="ARBA00001946"/>
    </source>
</evidence>
<evidence type="ECO:0000256" key="8">
    <source>
        <dbReference type="ARBA" id="ARBA00022741"/>
    </source>
</evidence>
<keyword evidence="16" id="KW-1185">Reference proteome</keyword>
<dbReference type="FunFam" id="2.10.70.100:FF:000001">
    <property type="entry name" value="Sensory transduction histidine kinase"/>
    <property type="match status" value="1"/>
</dbReference>
<proteinExistence type="predicted"/>
<dbReference type="InterPro" id="IPR001633">
    <property type="entry name" value="EAL_dom"/>
</dbReference>
<keyword evidence="3" id="KW-1003">Cell membrane</keyword>
<comment type="cofactor">
    <cofactor evidence="1">
        <name>Mg(2+)</name>
        <dbReference type="ChEBI" id="CHEBI:18420"/>
    </cofactor>
</comment>
<protein>
    <submittedName>
        <fullName evidence="15">EAL domain-containing protein</fullName>
    </submittedName>
</protein>
<keyword evidence="5" id="KW-0808">Transferase</keyword>
<evidence type="ECO:0000256" key="6">
    <source>
        <dbReference type="ARBA" id="ARBA00022692"/>
    </source>
</evidence>
<evidence type="ECO:0000256" key="3">
    <source>
        <dbReference type="ARBA" id="ARBA00022475"/>
    </source>
</evidence>
<feature type="domain" description="GGDEF" evidence="14">
    <location>
        <begin position="294"/>
        <end position="432"/>
    </location>
</feature>
<dbReference type="InterPro" id="IPR052155">
    <property type="entry name" value="Biofilm_reg_signaling"/>
</dbReference>
<dbReference type="Gene3D" id="3.30.70.270">
    <property type="match status" value="1"/>
</dbReference>
<dbReference type="NCBIfam" id="TIGR00254">
    <property type="entry name" value="GGDEF"/>
    <property type="match status" value="1"/>
</dbReference>
<dbReference type="GO" id="GO:0000166">
    <property type="term" value="F:nucleotide binding"/>
    <property type="evidence" value="ECO:0007669"/>
    <property type="project" value="UniProtKB-KW"/>
</dbReference>
<dbReference type="PROSITE" id="PS50887">
    <property type="entry name" value="GGDEF"/>
    <property type="match status" value="1"/>
</dbReference>
<dbReference type="CDD" id="cd01948">
    <property type="entry name" value="EAL"/>
    <property type="match status" value="1"/>
</dbReference>
<dbReference type="SMART" id="SM00052">
    <property type="entry name" value="EAL"/>
    <property type="match status" value="1"/>
</dbReference>
<dbReference type="AlphaFoldDB" id="A0A545TE99"/>
<dbReference type="SMART" id="SM00267">
    <property type="entry name" value="GGDEF"/>
    <property type="match status" value="1"/>
</dbReference>
<comment type="subcellular location">
    <subcellularLocation>
        <location evidence="2">Cell inner membrane</location>
        <topology evidence="2">Multi-pass membrane protein</topology>
    </subcellularLocation>
</comment>
<evidence type="ECO:0000256" key="5">
    <source>
        <dbReference type="ARBA" id="ARBA00022679"/>
    </source>
</evidence>
<evidence type="ECO:0000256" key="4">
    <source>
        <dbReference type="ARBA" id="ARBA00022519"/>
    </source>
</evidence>
<keyword evidence="8" id="KW-0547">Nucleotide-binding</keyword>
<evidence type="ECO:0000256" key="7">
    <source>
        <dbReference type="ARBA" id="ARBA00022737"/>
    </source>
</evidence>
<dbReference type="PANTHER" id="PTHR44757:SF2">
    <property type="entry name" value="BIOFILM ARCHITECTURE MAINTENANCE PROTEIN MBAA"/>
    <property type="match status" value="1"/>
</dbReference>
<dbReference type="Gene3D" id="2.10.70.100">
    <property type="match status" value="1"/>
</dbReference>
<dbReference type="Pfam" id="PF00563">
    <property type="entry name" value="EAL"/>
    <property type="match status" value="1"/>
</dbReference>
<dbReference type="InterPro" id="IPR001610">
    <property type="entry name" value="PAC"/>
</dbReference>
<dbReference type="SUPFAM" id="SSF55785">
    <property type="entry name" value="PYP-like sensor domain (PAS domain)"/>
    <property type="match status" value="2"/>
</dbReference>
<dbReference type="InterPro" id="IPR000700">
    <property type="entry name" value="PAS-assoc_C"/>
</dbReference>